<dbReference type="Pfam" id="PF12805">
    <property type="entry name" value="FUSC-like"/>
    <property type="match status" value="1"/>
</dbReference>
<keyword evidence="3 8" id="KW-0812">Transmembrane</keyword>
<evidence type="ECO:0000256" key="7">
    <source>
        <dbReference type="SAM" id="Coils"/>
    </source>
</evidence>
<feature type="transmembrane region" description="Helical" evidence="8">
    <location>
        <begin position="521"/>
        <end position="542"/>
    </location>
</feature>
<comment type="caution">
    <text evidence="11">The sequence shown here is derived from an EMBL/GenBank/DDBJ whole genome shotgun (WGS) entry which is preliminary data.</text>
</comment>
<dbReference type="InterPro" id="IPR049453">
    <property type="entry name" value="Memb_transporter_dom"/>
</dbReference>
<feature type="transmembrane region" description="Helical" evidence="8">
    <location>
        <begin position="453"/>
        <end position="485"/>
    </location>
</feature>
<feature type="transmembrane region" description="Helical" evidence="8">
    <location>
        <begin position="424"/>
        <end position="441"/>
    </location>
</feature>
<evidence type="ECO:0000256" key="2">
    <source>
        <dbReference type="ARBA" id="ARBA00022475"/>
    </source>
</evidence>
<dbReference type="InterPro" id="IPR032692">
    <property type="entry name" value="YccS_N"/>
</dbReference>
<organism evidence="11 12">
    <name type="scientific">Mesonia maritima</name>
    <dbReference type="NCBI Taxonomy" id="1793873"/>
    <lineage>
        <taxon>Bacteria</taxon>
        <taxon>Pseudomonadati</taxon>
        <taxon>Bacteroidota</taxon>
        <taxon>Flavobacteriia</taxon>
        <taxon>Flavobacteriales</taxon>
        <taxon>Flavobacteriaceae</taxon>
        <taxon>Mesonia</taxon>
    </lineage>
</organism>
<evidence type="ECO:0000256" key="3">
    <source>
        <dbReference type="ARBA" id="ARBA00022692"/>
    </source>
</evidence>
<evidence type="ECO:0000256" key="8">
    <source>
        <dbReference type="SAM" id="Phobius"/>
    </source>
</evidence>
<dbReference type="PANTHER" id="PTHR30509">
    <property type="entry name" value="P-HYDROXYBENZOIC ACID EFFLUX PUMP SUBUNIT-RELATED"/>
    <property type="match status" value="1"/>
</dbReference>
<dbReference type="EMBL" id="JAVDQA010000011">
    <property type="protein sequence ID" value="MDR6302117.1"/>
    <property type="molecule type" value="Genomic_DNA"/>
</dbReference>
<dbReference type="PANTHER" id="PTHR30509:SF23">
    <property type="entry name" value="INNER MEMBRANE PROTEIN"/>
    <property type="match status" value="1"/>
</dbReference>
<dbReference type="Proteomes" id="UP001257659">
    <property type="component" value="Unassembled WGS sequence"/>
</dbReference>
<keyword evidence="12" id="KW-1185">Reference proteome</keyword>
<feature type="transmembrane region" description="Helical" evidence="8">
    <location>
        <begin position="68"/>
        <end position="88"/>
    </location>
</feature>
<reference evidence="11 12" key="1">
    <citation type="submission" date="2023-07" db="EMBL/GenBank/DDBJ databases">
        <title>Genomic Encyclopedia of Type Strains, Phase IV (KMG-IV): sequencing the most valuable type-strain genomes for metagenomic binning, comparative biology and taxonomic classification.</title>
        <authorList>
            <person name="Goeker M."/>
        </authorList>
    </citation>
    <scope>NUCLEOTIDE SEQUENCE [LARGE SCALE GENOMIC DNA]</scope>
    <source>
        <strain evidence="11 12">DSM 102814</strain>
    </source>
</reference>
<feature type="transmembrane region" description="Helical" evidence="8">
    <location>
        <begin position="21"/>
        <end position="38"/>
    </location>
</feature>
<accession>A0ABU1KCD0</accession>
<feature type="transmembrane region" description="Helical" evidence="8">
    <location>
        <begin position="140"/>
        <end position="161"/>
    </location>
</feature>
<keyword evidence="2" id="KW-1003">Cell membrane</keyword>
<name>A0ABU1KCD0_9FLAO</name>
<evidence type="ECO:0000313" key="11">
    <source>
        <dbReference type="EMBL" id="MDR6302117.1"/>
    </source>
</evidence>
<evidence type="ECO:0000256" key="6">
    <source>
        <dbReference type="ARBA" id="ARBA00043993"/>
    </source>
</evidence>
<dbReference type="Pfam" id="PF13515">
    <property type="entry name" value="FUSC_2"/>
    <property type="match status" value="1"/>
</dbReference>
<feature type="domain" description="Integral membrane bound transporter" evidence="10">
    <location>
        <begin position="411"/>
        <end position="533"/>
    </location>
</feature>
<sequence>MRFQAAKVSFLRYLKGTDLSKAYLLAFAAVIPITLANYYNNLSVGIAMAIGVLLCAPSDVPGNLRHRFFGMLFAAFFGVFATLCIGYTKPFVWVNLPLFFLLTFFISYFSVYGFRASLISLAGLLAMVLSFANLGTLSVWLHATLIGCGSLWYILISTLFLKIRPQKHLEIQLGETAEKTAEFLRIRGKMLTAKHHRNELQRAQFSLQTSINELHENIREALLSNRQQSGSSNSSRRQLLIFIDLVDILELSIAHPVNFKRLDKLAEENRALILKYKSLIYEMSIQLQEIAEVFLDGEKLKKSNTVSNLIEEIEAYIQQFEEKINETEARETLILLQNLLDFEKKQGQKIQSIQRVLSNIKKREEFNLKTSEVKQFLTPTDYSFKILLENFSLKAPMFRHALRLAVLMLIGVLIGMFFKLQNSYWILLTLVVIMRPSYGLTKERSKKRILGTFLGGIIAVILIFLISNPVVYAVLGILSMILAFSMIQKNYVGAAAFITLNVVFIYALLQPNALAVIQYRIIDTFIGAGLAVIGSFLLWPSWEHNEMNAVISKTIQANMDYLKAIDNYYHTKGNLPSAYKLKRKEAFLAMGNLSAAFQRMTQEPKSKQKEYKNFYRYTALNHTFLSSLASLGNFIRNHNTTEASVYFETYISNIIYNLSKTIENLSEEKTQKELKHINFEQAEAFIIDEEKKLIQLKTKELKEGKEKISEALRTNMQEIQLISEQLRWLYEVSLNLKNIKK</sequence>
<feature type="transmembrane region" description="Helical" evidence="8">
    <location>
        <begin position="491"/>
        <end position="509"/>
    </location>
</feature>
<feature type="transmembrane region" description="Helical" evidence="8">
    <location>
        <begin position="94"/>
        <end position="111"/>
    </location>
</feature>
<evidence type="ECO:0000313" key="12">
    <source>
        <dbReference type="Proteomes" id="UP001257659"/>
    </source>
</evidence>
<evidence type="ECO:0000256" key="4">
    <source>
        <dbReference type="ARBA" id="ARBA00022989"/>
    </source>
</evidence>
<keyword evidence="5 8" id="KW-0472">Membrane</keyword>
<evidence type="ECO:0000259" key="9">
    <source>
        <dbReference type="Pfam" id="PF12805"/>
    </source>
</evidence>
<comment type="similarity">
    <text evidence="6">Belongs to the YccS/YhfK family.</text>
</comment>
<comment type="subcellular location">
    <subcellularLocation>
        <location evidence="1">Cell membrane</location>
        <topology evidence="1">Multi-pass membrane protein</topology>
    </subcellularLocation>
</comment>
<protein>
    <submittedName>
        <fullName evidence="11">Membrane protein YccC</fullName>
    </submittedName>
</protein>
<proteinExistence type="inferred from homology"/>
<feature type="coiled-coil region" evidence="7">
    <location>
        <begin position="655"/>
        <end position="707"/>
    </location>
</feature>
<feature type="domain" description="Integral membrane protein YccS N-terminal" evidence="9">
    <location>
        <begin position="72"/>
        <end position="341"/>
    </location>
</feature>
<gene>
    <name evidence="11" type="ORF">GGR31_002796</name>
</gene>
<keyword evidence="4 8" id="KW-1133">Transmembrane helix</keyword>
<keyword evidence="7" id="KW-0175">Coiled coil</keyword>
<evidence type="ECO:0000256" key="1">
    <source>
        <dbReference type="ARBA" id="ARBA00004651"/>
    </source>
</evidence>
<feature type="transmembrane region" description="Helical" evidence="8">
    <location>
        <begin position="401"/>
        <end position="418"/>
    </location>
</feature>
<evidence type="ECO:0000256" key="5">
    <source>
        <dbReference type="ARBA" id="ARBA00023136"/>
    </source>
</evidence>
<evidence type="ECO:0000259" key="10">
    <source>
        <dbReference type="Pfam" id="PF13515"/>
    </source>
</evidence>
<dbReference type="RefSeq" id="WP_309730384.1">
    <property type="nucleotide sequence ID" value="NZ_JAVDQA010000011.1"/>
</dbReference>